<dbReference type="PANTHER" id="PTHR11926">
    <property type="entry name" value="GLUCOSYL/GLUCURONOSYL TRANSFERASES"/>
    <property type="match status" value="1"/>
</dbReference>
<dbReference type="InterPro" id="IPR035595">
    <property type="entry name" value="UDP_glycos_trans_CS"/>
</dbReference>
<dbReference type="Pfam" id="PF00201">
    <property type="entry name" value="UDPGT"/>
    <property type="match status" value="1"/>
</dbReference>
<gene>
    <name evidence="9" type="ORF">DCAR_0727347</name>
</gene>
<evidence type="ECO:0000256" key="2">
    <source>
        <dbReference type="ARBA" id="ARBA00009995"/>
    </source>
</evidence>
<evidence type="ECO:0000256" key="7">
    <source>
        <dbReference type="SAM" id="Phobius"/>
    </source>
</evidence>
<evidence type="ECO:0000313" key="10">
    <source>
        <dbReference type="Proteomes" id="UP000077755"/>
    </source>
</evidence>
<keyword evidence="4" id="KW-0414">Isoprene biosynthesis</keyword>
<keyword evidence="7" id="KW-0812">Transmembrane</keyword>
<dbReference type="FunFam" id="3.40.50.2000:FF:000055">
    <property type="entry name" value="Glycosyltransferase"/>
    <property type="match status" value="1"/>
</dbReference>
<evidence type="ECO:0000256" key="3">
    <source>
        <dbReference type="ARBA" id="ARBA00022679"/>
    </source>
</evidence>
<keyword evidence="10" id="KW-1185">Reference proteome</keyword>
<dbReference type="InterPro" id="IPR002213">
    <property type="entry name" value="UDP_glucos_trans"/>
</dbReference>
<reference evidence="9" key="2">
    <citation type="submission" date="2022-03" db="EMBL/GenBank/DDBJ databases">
        <title>Draft title - Genomic analysis of global carrot germplasm unveils the trajectory of domestication and the origin of high carotenoid orange carrot.</title>
        <authorList>
            <person name="Iorizzo M."/>
            <person name="Ellison S."/>
            <person name="Senalik D."/>
            <person name="Macko-Podgorni A."/>
            <person name="Grzebelus D."/>
            <person name="Bostan H."/>
            <person name="Rolling W."/>
            <person name="Curaba J."/>
            <person name="Simon P."/>
        </authorList>
    </citation>
    <scope>NUCLEOTIDE SEQUENCE</scope>
    <source>
        <tissue evidence="9">Leaf</tissue>
    </source>
</reference>
<dbReference type="InterPro" id="IPR058980">
    <property type="entry name" value="Glyco_transf_N"/>
</dbReference>
<feature type="domain" description="Glycosyltransferase N-terminal" evidence="8">
    <location>
        <begin position="13"/>
        <end position="152"/>
    </location>
</feature>
<keyword evidence="5" id="KW-0328">Glycosyltransferase</keyword>
<dbReference type="PROSITE" id="PS00375">
    <property type="entry name" value="UDPGT"/>
    <property type="match status" value="1"/>
</dbReference>
<dbReference type="AlphaFoldDB" id="A0AAF1B8L2"/>
<keyword evidence="7" id="KW-0472">Membrane</keyword>
<reference evidence="9" key="1">
    <citation type="journal article" date="2016" name="Nat. Genet.">
        <title>A high-quality carrot genome assembly provides new insights into carotenoid accumulation and asterid genome evolution.</title>
        <authorList>
            <person name="Iorizzo M."/>
            <person name="Ellison S."/>
            <person name="Senalik D."/>
            <person name="Zeng P."/>
            <person name="Satapoomin P."/>
            <person name="Huang J."/>
            <person name="Bowman M."/>
            <person name="Iovene M."/>
            <person name="Sanseverino W."/>
            <person name="Cavagnaro P."/>
            <person name="Yildiz M."/>
            <person name="Macko-Podgorni A."/>
            <person name="Moranska E."/>
            <person name="Grzebelus E."/>
            <person name="Grzebelus D."/>
            <person name="Ashrafi H."/>
            <person name="Zheng Z."/>
            <person name="Cheng S."/>
            <person name="Spooner D."/>
            <person name="Van Deynze A."/>
            <person name="Simon P."/>
        </authorList>
    </citation>
    <scope>NUCLEOTIDE SEQUENCE</scope>
    <source>
        <tissue evidence="9">Leaf</tissue>
    </source>
</reference>
<dbReference type="GO" id="GO:0080043">
    <property type="term" value="F:quercetin 3-O-glucosyltransferase activity"/>
    <property type="evidence" value="ECO:0007669"/>
    <property type="project" value="TreeGrafter"/>
</dbReference>
<dbReference type="SUPFAM" id="SSF53756">
    <property type="entry name" value="UDP-Glycosyltransferase/glycogen phosphorylase"/>
    <property type="match status" value="1"/>
</dbReference>
<accession>A0AAF1B8L2</accession>
<organism evidence="9 10">
    <name type="scientific">Daucus carota subsp. sativus</name>
    <name type="common">Carrot</name>
    <dbReference type="NCBI Taxonomy" id="79200"/>
    <lineage>
        <taxon>Eukaryota</taxon>
        <taxon>Viridiplantae</taxon>
        <taxon>Streptophyta</taxon>
        <taxon>Embryophyta</taxon>
        <taxon>Tracheophyta</taxon>
        <taxon>Spermatophyta</taxon>
        <taxon>Magnoliopsida</taxon>
        <taxon>eudicotyledons</taxon>
        <taxon>Gunneridae</taxon>
        <taxon>Pentapetalae</taxon>
        <taxon>asterids</taxon>
        <taxon>campanulids</taxon>
        <taxon>Apiales</taxon>
        <taxon>Apiaceae</taxon>
        <taxon>Apioideae</taxon>
        <taxon>Scandiceae</taxon>
        <taxon>Daucinae</taxon>
        <taxon>Daucus</taxon>
        <taxon>Daucus sect. Daucus</taxon>
    </lineage>
</organism>
<dbReference type="EMBL" id="CP093349">
    <property type="protein sequence ID" value="WOH07912.1"/>
    <property type="molecule type" value="Genomic_DNA"/>
</dbReference>
<dbReference type="Gene3D" id="3.40.50.2000">
    <property type="entry name" value="Glycogen Phosphorylase B"/>
    <property type="match status" value="2"/>
</dbReference>
<evidence type="ECO:0000313" key="9">
    <source>
        <dbReference type="EMBL" id="WOH07912.1"/>
    </source>
</evidence>
<dbReference type="CDD" id="cd03784">
    <property type="entry name" value="GT1_Gtf-like"/>
    <property type="match status" value="1"/>
</dbReference>
<dbReference type="GO" id="GO:0008299">
    <property type="term" value="P:isoprenoid biosynthetic process"/>
    <property type="evidence" value="ECO:0007669"/>
    <property type="project" value="UniProtKB-KW"/>
</dbReference>
<keyword evidence="7" id="KW-1133">Transmembrane helix</keyword>
<keyword evidence="3 5" id="KW-0808">Transferase</keyword>
<dbReference type="FunFam" id="3.40.50.2000:FF:000027">
    <property type="entry name" value="Glycosyltransferase"/>
    <property type="match status" value="1"/>
</dbReference>
<dbReference type="Proteomes" id="UP000077755">
    <property type="component" value="Chromosome 7"/>
</dbReference>
<sequence length="481" mass="53718">MSSPERSAKKQAHVVCIPSPSQGHIKPLLKLAKLLHYNGICITFVNTEFNHKRFLKSGGLYSLDGLPGFRFESIPDGIPLSDPDSTQDPASLVHAIVNNLLPPFQDLLTKLSTQTPPVTSILSDGFMPFTADAAQSIGIPIVLVWTFAACAFMAFYHFKSFLEKGLVPLKDESCLTDGYLDTTIDWIPGMRNIRLGDLPSHVRITDPNDVIFKYIMDSTEGARNAKGVVLYTFDDLEQEVVSAISSALPHIYTIGPQQLLLNQIAPDHEEKLKGIRDSLWKEDEKCLQWLESKEANSVVYVNFGSTTIMAPEKLVEFGWGLANSNHRFLWIIRPDLIVGDSETTLGLEFMEAIKDRGFISRWCPQEKVLNHVSVGGFLTHGGWNSVTESLSAGVPMLCWPFFADQLINCKYICTEWECGMEISNDVKRDHVEKLVRTLMDGVEGKRMKKKAMEWKIMAEKACSPAGSSSQNLDKLVHLLKN</sequence>
<evidence type="ECO:0000256" key="1">
    <source>
        <dbReference type="ARBA" id="ARBA00004721"/>
    </source>
</evidence>
<dbReference type="KEGG" id="dcr:108195575"/>
<protein>
    <recommendedName>
        <fullName evidence="6">Glycosyltransferase</fullName>
        <ecNumber evidence="6">2.4.1.-</ecNumber>
    </recommendedName>
</protein>
<dbReference type="EC" id="2.4.1.-" evidence="6"/>
<evidence type="ECO:0000259" key="8">
    <source>
        <dbReference type="Pfam" id="PF26168"/>
    </source>
</evidence>
<evidence type="ECO:0000256" key="5">
    <source>
        <dbReference type="RuleBase" id="RU003718"/>
    </source>
</evidence>
<dbReference type="PANTHER" id="PTHR11926:SF1551">
    <property type="entry name" value="GLYCOSYLTRANSFERASE"/>
    <property type="match status" value="1"/>
</dbReference>
<feature type="transmembrane region" description="Helical" evidence="7">
    <location>
        <begin position="137"/>
        <end position="158"/>
    </location>
</feature>
<evidence type="ECO:0000256" key="6">
    <source>
        <dbReference type="RuleBase" id="RU362057"/>
    </source>
</evidence>
<comment type="similarity">
    <text evidence="2 5">Belongs to the UDP-glycosyltransferase family.</text>
</comment>
<dbReference type="Pfam" id="PF26168">
    <property type="entry name" value="Glyco_transf_N"/>
    <property type="match status" value="1"/>
</dbReference>
<dbReference type="GO" id="GO:0080044">
    <property type="term" value="F:quercetin 7-O-glucosyltransferase activity"/>
    <property type="evidence" value="ECO:0007669"/>
    <property type="project" value="TreeGrafter"/>
</dbReference>
<comment type="pathway">
    <text evidence="1">Secondary metabolite biosynthesis; terpenoid biosynthesis.</text>
</comment>
<evidence type="ECO:0000256" key="4">
    <source>
        <dbReference type="ARBA" id="ARBA00023229"/>
    </source>
</evidence>
<name>A0AAF1B8L2_DAUCS</name>
<proteinExistence type="inferred from homology"/>